<dbReference type="Proteomes" id="UP000199702">
    <property type="component" value="Unassembled WGS sequence"/>
</dbReference>
<protein>
    <submittedName>
        <fullName evidence="1">Uncharacterized protein</fullName>
    </submittedName>
</protein>
<organism evidence="1 2">
    <name type="scientific">Flavobacterium terrigena</name>
    <dbReference type="NCBI Taxonomy" id="402734"/>
    <lineage>
        <taxon>Bacteria</taxon>
        <taxon>Pseudomonadati</taxon>
        <taxon>Bacteroidota</taxon>
        <taxon>Flavobacteriia</taxon>
        <taxon>Flavobacteriales</taxon>
        <taxon>Flavobacteriaceae</taxon>
        <taxon>Flavobacterium</taxon>
    </lineage>
</organism>
<name>A0A1H6UTI2_9FLAO</name>
<dbReference type="EMBL" id="FNYA01000004">
    <property type="protein sequence ID" value="SEI95558.1"/>
    <property type="molecule type" value="Genomic_DNA"/>
</dbReference>
<proteinExistence type="predicted"/>
<evidence type="ECO:0000313" key="1">
    <source>
        <dbReference type="EMBL" id="SEI95558.1"/>
    </source>
</evidence>
<accession>A0A1H6UTI2</accession>
<dbReference type="STRING" id="402734.SAMN05660918_2044"/>
<dbReference type="AlphaFoldDB" id="A0A1H6UTI2"/>
<sequence>MYFSPDRNDILQFFIGDLMDSGTIVEKYEISFAPKKENRFALFNFLAIFTK</sequence>
<reference evidence="2" key="1">
    <citation type="submission" date="2016-10" db="EMBL/GenBank/DDBJ databases">
        <authorList>
            <person name="Varghese N."/>
            <person name="Submissions S."/>
        </authorList>
    </citation>
    <scope>NUCLEOTIDE SEQUENCE [LARGE SCALE GENOMIC DNA]</scope>
    <source>
        <strain evidence="2">DSM 17934</strain>
    </source>
</reference>
<evidence type="ECO:0000313" key="2">
    <source>
        <dbReference type="Proteomes" id="UP000199702"/>
    </source>
</evidence>
<keyword evidence="2" id="KW-1185">Reference proteome</keyword>
<gene>
    <name evidence="1" type="ORF">SAMN05660918_2044</name>
</gene>